<evidence type="ECO:0000313" key="2">
    <source>
        <dbReference type="Proteomes" id="UP001316184"/>
    </source>
</evidence>
<protein>
    <recommendedName>
        <fullName evidence="3">ACT domain-containing protein</fullName>
    </recommendedName>
</protein>
<dbReference type="EMBL" id="CP102173">
    <property type="protein sequence ID" value="UUP13906.1"/>
    <property type="molecule type" value="Genomic_DNA"/>
</dbReference>
<dbReference type="RefSeq" id="WP_232402986.1">
    <property type="nucleotide sequence ID" value="NZ_CP102173.1"/>
</dbReference>
<name>A0ABY5M9S9_9ACTN</name>
<sequence length="102" mass="10828">MSADVLDTPDGPRLFVVTVALQADGARADLMTMASVLHRRGVEVVAAELGRPAHGRRVFSARFVAAPRQASTVVRSFENLVDVVDTSLFAALDTRVHALSAG</sequence>
<gene>
    <name evidence="1" type="ORF">NQV15_00935</name>
</gene>
<accession>A0ABY5M9S9</accession>
<reference evidence="1 2" key="1">
    <citation type="submission" date="2022-08" db="EMBL/GenBank/DDBJ databases">
        <title>novel species in genus Aeromicrobium.</title>
        <authorList>
            <person name="Ye L."/>
        </authorList>
    </citation>
    <scope>NUCLEOTIDE SEQUENCE [LARGE SCALE GENOMIC DNA]</scope>
    <source>
        <strain evidence="2">zg-Y1379</strain>
    </source>
</reference>
<evidence type="ECO:0000313" key="1">
    <source>
        <dbReference type="EMBL" id="UUP13906.1"/>
    </source>
</evidence>
<keyword evidence="2" id="KW-1185">Reference proteome</keyword>
<proteinExistence type="predicted"/>
<evidence type="ECO:0008006" key="3">
    <source>
        <dbReference type="Google" id="ProtNLM"/>
    </source>
</evidence>
<dbReference type="Proteomes" id="UP001316184">
    <property type="component" value="Chromosome"/>
</dbReference>
<organism evidence="1 2">
    <name type="scientific">Aeromicrobium wangtongii</name>
    <dbReference type="NCBI Taxonomy" id="2969247"/>
    <lineage>
        <taxon>Bacteria</taxon>
        <taxon>Bacillati</taxon>
        <taxon>Actinomycetota</taxon>
        <taxon>Actinomycetes</taxon>
        <taxon>Propionibacteriales</taxon>
        <taxon>Nocardioidaceae</taxon>
        <taxon>Aeromicrobium</taxon>
    </lineage>
</organism>